<dbReference type="Proteomes" id="UP000436181">
    <property type="component" value="Unassembled WGS sequence"/>
</dbReference>
<evidence type="ECO:0000259" key="2">
    <source>
        <dbReference type="Pfam" id="PF10081"/>
    </source>
</evidence>
<evidence type="ECO:0000313" key="5">
    <source>
        <dbReference type="Proteomes" id="UP000436181"/>
    </source>
</evidence>
<comment type="caution">
    <text evidence="4">The sequence shown here is derived from an EMBL/GenBank/DDBJ whole genome shotgun (WGS) entry which is preliminary data.</text>
</comment>
<proteinExistence type="predicted"/>
<feature type="transmembrane region" description="Helical" evidence="1">
    <location>
        <begin position="37"/>
        <end position="60"/>
    </location>
</feature>
<evidence type="ECO:0008006" key="6">
    <source>
        <dbReference type="Google" id="ProtNLM"/>
    </source>
</evidence>
<dbReference type="Pfam" id="PF10081">
    <property type="entry name" value="Abhydrolase_9"/>
    <property type="match status" value="1"/>
</dbReference>
<sequence>MARDKWEAHVDSVGLLVGALMFALSLTPSILPRDWLFQGVCAGLSAGTGYAVGVFVHWVWNSWLERRMEPRLEEFKGVAERGFDAGAAWLSRYSTPKRPSDEAVTKLKTIAEAVLVLLVVVALILWSLFAVHWQQEVAALTDAEAYSAGQFLLILPVGLGLWALLVLVGKGFLKLVDRLQRSRVGSKLGEKGSQIYAWIVAFVLVLVLVDTVLPGAIVGGAERVFSLKDQQIREDLERPTVPERSGSTASENAWEDLGGYGTRFTSLGLYKDELEELTGRPSKEPIRVYAGLKAGKDDEERAQSVVRELERTGAAHRKALMVAPATGTGWVNPTAAQAFELLFDGDSAIASAQYSYLPSVVQLLADRERVEEAGAALVTAVVDWWQTLPKDDRPKLYVYGESLGTSAGAGAFSGLRDIVSSVDGVLWLGPPNSNTLWRDFVDRRDPGSPEVSPEYAGGLSVRFAQNEDEIWQWPKEDPALESPHGWRFPRVLFIQHPSDPVVWWSPRLLFEEPDWLKEPPGFDRSASMHWMPFVTFWQVTLDLPVAANVPNGHGHNYGNSVLSGLMALVGGEGFTEARRDRLEAELNAAMAHQGPEKEVGVKQP</sequence>
<name>A0ABQ6VF81_9CORY</name>
<keyword evidence="5" id="KW-1185">Reference proteome</keyword>
<protein>
    <recommendedName>
        <fullName evidence="6">Alpha/beta-hydrolase family protein</fullName>
    </recommendedName>
</protein>
<feature type="domain" description="Alpha/beta-hydrolase N-terminal" evidence="3">
    <location>
        <begin position="26"/>
        <end position="268"/>
    </location>
</feature>
<evidence type="ECO:0000256" key="1">
    <source>
        <dbReference type="SAM" id="Phobius"/>
    </source>
</evidence>
<gene>
    <name evidence="4" type="ORF">F8377_02570</name>
</gene>
<dbReference type="RefSeq" id="WP_151843862.1">
    <property type="nucleotide sequence ID" value="NZ_WBZJ01000001.1"/>
</dbReference>
<dbReference type="SUPFAM" id="SSF53474">
    <property type="entry name" value="alpha/beta-Hydrolases"/>
    <property type="match status" value="1"/>
</dbReference>
<dbReference type="InterPro" id="IPR027788">
    <property type="entry name" value="Alpha/beta-hydrolase_N_dom"/>
</dbReference>
<dbReference type="InterPro" id="IPR029058">
    <property type="entry name" value="AB_hydrolase_fold"/>
</dbReference>
<feature type="domain" description="Alpha/beta-hydrolase catalytic" evidence="2">
    <location>
        <begin position="286"/>
        <end position="582"/>
    </location>
</feature>
<evidence type="ECO:0000259" key="3">
    <source>
        <dbReference type="Pfam" id="PF15420"/>
    </source>
</evidence>
<keyword evidence="1" id="KW-1133">Transmembrane helix</keyword>
<dbReference type="InterPro" id="IPR027787">
    <property type="entry name" value="Alpha/beta-hydrolase_catalytic"/>
</dbReference>
<feature type="transmembrane region" description="Helical" evidence="1">
    <location>
        <begin position="113"/>
        <end position="131"/>
    </location>
</feature>
<feature type="transmembrane region" description="Helical" evidence="1">
    <location>
        <begin position="12"/>
        <end position="31"/>
    </location>
</feature>
<evidence type="ECO:0000313" key="4">
    <source>
        <dbReference type="EMBL" id="KAB3523062.1"/>
    </source>
</evidence>
<accession>A0ABQ6VF81</accession>
<organism evidence="4 5">
    <name type="scientific">Corynebacterium zhongnanshanii</name>
    <dbReference type="NCBI Taxonomy" id="2768834"/>
    <lineage>
        <taxon>Bacteria</taxon>
        <taxon>Bacillati</taxon>
        <taxon>Actinomycetota</taxon>
        <taxon>Actinomycetes</taxon>
        <taxon>Mycobacteriales</taxon>
        <taxon>Corynebacteriaceae</taxon>
        <taxon>Corynebacterium</taxon>
    </lineage>
</organism>
<feature type="transmembrane region" description="Helical" evidence="1">
    <location>
        <begin position="151"/>
        <end position="173"/>
    </location>
</feature>
<dbReference type="Pfam" id="PF15420">
    <property type="entry name" value="Abhydrolase_9_N"/>
    <property type="match status" value="1"/>
</dbReference>
<keyword evidence="1" id="KW-0812">Transmembrane</keyword>
<keyword evidence="1" id="KW-0472">Membrane</keyword>
<dbReference type="EMBL" id="WBZJ01000001">
    <property type="protein sequence ID" value="KAB3523062.1"/>
    <property type="molecule type" value="Genomic_DNA"/>
</dbReference>
<reference evidence="4 5" key="1">
    <citation type="submission" date="2019-10" db="EMBL/GenBank/DDBJ databases">
        <title>Corynebacterium sp novel species isolated from the respiratory tract of Marmot.</title>
        <authorList>
            <person name="Zhang G."/>
        </authorList>
    </citation>
    <scope>NUCLEOTIDE SEQUENCE [LARGE SCALE GENOMIC DNA]</scope>
    <source>
        <strain evidence="4 5">336</strain>
    </source>
</reference>
<feature type="transmembrane region" description="Helical" evidence="1">
    <location>
        <begin position="194"/>
        <end position="217"/>
    </location>
</feature>